<name>Q9UWG5_METBA</name>
<keyword id="KW-0903">Direct protein sequencing</keyword>
<protein>
    <submittedName>
        <fullName>480 kDa corrinoid protein beta subunit</fullName>
    </submittedName>
</protein>
<accession>Q9UWG5</accession>
<reference key="1">
    <citation type="journal article" date="1996" name="J. Bacteriol.">
        <title>Coenzyme M methylase activity of the 480-kilodalton corrinoid protein from Methanosarcina barkeri.</title>
        <authorList>
            <person name="Tallant T.C."/>
            <person name="Krzycki J.A."/>
        </authorList>
    </citation>
    <scope>PROTEIN SEQUENCE</scope>
</reference>
<proteinExistence type="evidence at protein level"/>
<organism>
    <name type="scientific">Methanosarcina barkeri</name>
    <dbReference type="NCBI Taxonomy" id="2208"/>
    <lineage>
        <taxon>Archaea</taxon>
        <taxon>Methanobacteriati</taxon>
        <taxon>Methanobacteriota</taxon>
        <taxon>Stenosarchaea group</taxon>
        <taxon>Methanomicrobia</taxon>
        <taxon>Methanosarcinales</taxon>
        <taxon>Methanosarcinaceae</taxon>
        <taxon>Methanosarcina</taxon>
    </lineage>
</organism>
<dbReference type="AlphaFoldDB" id="Q9UWG5"/>
<sequence length="26" mass="3152">MIRHIDLAVQNILEMKEKEPAKFKRL</sequence>